<protein>
    <submittedName>
        <fullName evidence="2">AtzH-like domain-containing protein</fullName>
    </submittedName>
</protein>
<reference evidence="3" key="1">
    <citation type="journal article" date="2019" name="Int. J. Syst. Evol. Microbiol.">
        <title>The Global Catalogue of Microorganisms (GCM) 10K type strain sequencing project: providing services to taxonomists for standard genome sequencing and annotation.</title>
        <authorList>
            <consortium name="The Broad Institute Genomics Platform"/>
            <consortium name="The Broad Institute Genome Sequencing Center for Infectious Disease"/>
            <person name="Wu L."/>
            <person name="Ma J."/>
        </authorList>
    </citation>
    <scope>NUCLEOTIDE SEQUENCE [LARGE SCALE GENOMIC DNA]</scope>
    <source>
        <strain evidence="3">CGMCC 4.6997</strain>
    </source>
</reference>
<proteinExistence type="predicted"/>
<evidence type="ECO:0000313" key="2">
    <source>
        <dbReference type="EMBL" id="MFC5503274.1"/>
    </source>
</evidence>
<dbReference type="Pfam" id="PF01425">
    <property type="entry name" value="Amidase"/>
    <property type="match status" value="1"/>
</dbReference>
<dbReference type="SUPFAM" id="SSF54427">
    <property type="entry name" value="NTF2-like"/>
    <property type="match status" value="1"/>
</dbReference>
<gene>
    <name evidence="2" type="ORF">ACFPJ4_13585</name>
</gene>
<comment type="caution">
    <text evidence="2">The sequence shown here is derived from an EMBL/GenBank/DDBJ whole genome shotgun (WGS) entry which is preliminary data.</text>
</comment>
<evidence type="ECO:0000259" key="1">
    <source>
        <dbReference type="Pfam" id="PF01425"/>
    </source>
</evidence>
<feature type="domain" description="Amidase" evidence="1">
    <location>
        <begin position="159"/>
        <end position="327"/>
    </location>
</feature>
<sequence length="529" mass="52550">MSGAQPRPPVHLPDGVAEPAGLVDAVLAYEDALMADDVAALDAFFAPGPDTLRGDAAGLLLGHDAIAAFRRGRGGAPQRTLVRLEVRPVGSSGDAALVVAVVAPLGGGRGQQTQLWVRGAGGWVVEAAHVSAPAPAIDTRVWRVVGAPLVAPSDPVAAASGSLAGETIAVKDLFDVEGFRVGAGNPSWLAEAPVADGTAPAVAALLAAGASIRGIAQTDEFAYSVAGANAHYGTPPNPLAPGGLPGGSSSGPASAVASGQASIGLGTDTAGSVRVPASYTGLWGLRTTHGAVSRERLLPLADTFDTVGWLTRSAAVLRAVAIAILGEPSVELAASFLVDPALVAVADSAVQLAFSAGLAGIPVDPVGLGDPDELFETFRVVQAADAWRADGAWVTAHPDAVGAGTAARFAIAAAITPQQESAARAALATHRARLDALLGDRVLLLPSASSAAPSTTADSAELDRVRAATLRLCCIAGLTGRPALSVPMLSAPGPFGGDAPLGLCLVGPRGSDVALIALGEKLAAALGGR</sequence>
<dbReference type="InterPro" id="IPR020556">
    <property type="entry name" value="Amidase_CS"/>
</dbReference>
<dbReference type="Gene3D" id="3.10.450.50">
    <property type="match status" value="1"/>
</dbReference>
<dbReference type="SUPFAM" id="SSF75304">
    <property type="entry name" value="Amidase signature (AS) enzymes"/>
    <property type="match status" value="1"/>
</dbReference>
<dbReference type="PROSITE" id="PS00571">
    <property type="entry name" value="AMIDASES"/>
    <property type="match status" value="1"/>
</dbReference>
<dbReference type="InterPro" id="IPR024507">
    <property type="entry name" value="AtzH-like"/>
</dbReference>
<keyword evidence="3" id="KW-1185">Reference proteome</keyword>
<accession>A0ABW0NWP9</accession>
<dbReference type="InterPro" id="IPR036928">
    <property type="entry name" value="AS_sf"/>
</dbReference>
<dbReference type="EMBL" id="JBHSMG010000004">
    <property type="protein sequence ID" value="MFC5503274.1"/>
    <property type="molecule type" value="Genomic_DNA"/>
</dbReference>
<dbReference type="PANTHER" id="PTHR46310">
    <property type="entry name" value="AMIDASE 1"/>
    <property type="match status" value="1"/>
</dbReference>
<dbReference type="InterPro" id="IPR023631">
    <property type="entry name" value="Amidase_dom"/>
</dbReference>
<dbReference type="RefSeq" id="WP_386740990.1">
    <property type="nucleotide sequence ID" value="NZ_JBHSMG010000004.1"/>
</dbReference>
<dbReference type="Gene3D" id="3.90.1300.10">
    <property type="entry name" value="Amidase signature (AS) domain"/>
    <property type="match status" value="1"/>
</dbReference>
<name>A0ABW0NWP9_9MICO</name>
<organism evidence="2 3">
    <name type="scientific">Lysinimonas soli</name>
    <dbReference type="NCBI Taxonomy" id="1074233"/>
    <lineage>
        <taxon>Bacteria</taxon>
        <taxon>Bacillati</taxon>
        <taxon>Actinomycetota</taxon>
        <taxon>Actinomycetes</taxon>
        <taxon>Micrococcales</taxon>
        <taxon>Microbacteriaceae</taxon>
        <taxon>Lysinimonas</taxon>
    </lineage>
</organism>
<dbReference type="Proteomes" id="UP001596039">
    <property type="component" value="Unassembled WGS sequence"/>
</dbReference>
<dbReference type="PANTHER" id="PTHR46310:SF7">
    <property type="entry name" value="AMIDASE 1"/>
    <property type="match status" value="1"/>
</dbReference>
<evidence type="ECO:0000313" key="3">
    <source>
        <dbReference type="Proteomes" id="UP001596039"/>
    </source>
</evidence>
<dbReference type="InterPro" id="IPR032710">
    <property type="entry name" value="NTF2-like_dom_sf"/>
</dbReference>
<dbReference type="Pfam" id="PF11533">
    <property type="entry name" value="AtzH-like"/>
    <property type="match status" value="1"/>
</dbReference>